<dbReference type="AlphaFoldDB" id="A0AAD8EHP8"/>
<keyword evidence="2" id="KW-1185">Reference proteome</keyword>
<evidence type="ECO:0000313" key="2">
    <source>
        <dbReference type="Proteomes" id="UP001233999"/>
    </source>
</evidence>
<organism evidence="1 2">
    <name type="scientific">Diploptera punctata</name>
    <name type="common">Pacific beetle cockroach</name>
    <dbReference type="NCBI Taxonomy" id="6984"/>
    <lineage>
        <taxon>Eukaryota</taxon>
        <taxon>Metazoa</taxon>
        <taxon>Ecdysozoa</taxon>
        <taxon>Arthropoda</taxon>
        <taxon>Hexapoda</taxon>
        <taxon>Insecta</taxon>
        <taxon>Pterygota</taxon>
        <taxon>Neoptera</taxon>
        <taxon>Polyneoptera</taxon>
        <taxon>Dictyoptera</taxon>
        <taxon>Blattodea</taxon>
        <taxon>Blaberoidea</taxon>
        <taxon>Blaberidae</taxon>
        <taxon>Diplopterinae</taxon>
        <taxon>Diploptera</taxon>
    </lineage>
</organism>
<protein>
    <submittedName>
        <fullName evidence="1">Uncharacterized protein</fullName>
    </submittedName>
</protein>
<gene>
    <name evidence="1" type="ORF">L9F63_016417</name>
</gene>
<reference evidence="1" key="1">
    <citation type="journal article" date="2023" name="IScience">
        <title>Live-bearing cockroach genome reveals convergent evolutionary mechanisms linked to viviparity in insects and beyond.</title>
        <authorList>
            <person name="Fouks B."/>
            <person name="Harrison M.C."/>
            <person name="Mikhailova A.A."/>
            <person name="Marchal E."/>
            <person name="English S."/>
            <person name="Carruthers M."/>
            <person name="Jennings E.C."/>
            <person name="Chiamaka E.L."/>
            <person name="Frigard R.A."/>
            <person name="Pippel M."/>
            <person name="Attardo G.M."/>
            <person name="Benoit J.B."/>
            <person name="Bornberg-Bauer E."/>
            <person name="Tobe S.S."/>
        </authorList>
    </citation>
    <scope>NUCLEOTIDE SEQUENCE</scope>
    <source>
        <strain evidence="1">Stay&amp;Tobe</strain>
    </source>
</reference>
<evidence type="ECO:0000313" key="1">
    <source>
        <dbReference type="EMBL" id="KAJ9590546.1"/>
    </source>
</evidence>
<comment type="caution">
    <text evidence="1">The sequence shown here is derived from an EMBL/GenBank/DDBJ whole genome shotgun (WGS) entry which is preliminary data.</text>
</comment>
<dbReference type="EMBL" id="JASPKZ010004208">
    <property type="protein sequence ID" value="KAJ9590546.1"/>
    <property type="molecule type" value="Genomic_DNA"/>
</dbReference>
<feature type="non-terminal residue" evidence="1">
    <location>
        <position position="61"/>
    </location>
</feature>
<sequence>RRPGQCDHTLFHTQQFGNFVFPFLSEDLRAAGRGHQHRNSRPLKSLPPQLSQIVKGFIMKG</sequence>
<name>A0AAD8EHP8_DIPPU</name>
<accession>A0AAD8EHP8</accession>
<proteinExistence type="predicted"/>
<feature type="non-terminal residue" evidence="1">
    <location>
        <position position="1"/>
    </location>
</feature>
<dbReference type="Proteomes" id="UP001233999">
    <property type="component" value="Unassembled WGS sequence"/>
</dbReference>
<reference evidence="1" key="2">
    <citation type="submission" date="2023-05" db="EMBL/GenBank/DDBJ databases">
        <authorList>
            <person name="Fouks B."/>
        </authorList>
    </citation>
    <scope>NUCLEOTIDE SEQUENCE</scope>
    <source>
        <strain evidence="1">Stay&amp;Tobe</strain>
        <tissue evidence="1">Testes</tissue>
    </source>
</reference>